<dbReference type="SMART" id="SM00822">
    <property type="entry name" value="PKS_KR"/>
    <property type="match status" value="1"/>
</dbReference>
<dbReference type="AlphaFoldDB" id="A0AA46WAD6"/>
<dbReference type="SUPFAM" id="SSF51735">
    <property type="entry name" value="NAD(P)-binding Rossmann-fold domains"/>
    <property type="match status" value="1"/>
</dbReference>
<evidence type="ECO:0000256" key="2">
    <source>
        <dbReference type="ARBA" id="ARBA00023002"/>
    </source>
</evidence>
<evidence type="ECO:0000313" key="5">
    <source>
        <dbReference type="EMBL" id="UZD40487.1"/>
    </source>
</evidence>
<gene>
    <name evidence="5" type="ORF">OL231_09970</name>
</gene>
<dbReference type="InterPro" id="IPR002347">
    <property type="entry name" value="SDR_fam"/>
</dbReference>
<feature type="domain" description="Ketoreductase" evidence="4">
    <location>
        <begin position="8"/>
        <end position="176"/>
    </location>
</feature>
<dbReference type="Gene3D" id="3.40.50.720">
    <property type="entry name" value="NAD(P)-binding Rossmann-like Domain"/>
    <property type="match status" value="1"/>
</dbReference>
<dbReference type="Proteomes" id="UP001163262">
    <property type="component" value="Chromosome"/>
</dbReference>
<dbReference type="PROSITE" id="PS00061">
    <property type="entry name" value="ADH_SHORT"/>
    <property type="match status" value="1"/>
</dbReference>
<dbReference type="FunFam" id="3.40.50.720:FF:000047">
    <property type="entry name" value="NADP-dependent L-serine/L-allo-threonine dehydrogenase"/>
    <property type="match status" value="1"/>
</dbReference>
<dbReference type="EMBL" id="CP110230">
    <property type="protein sequence ID" value="UZD40487.1"/>
    <property type="molecule type" value="Genomic_DNA"/>
</dbReference>
<dbReference type="Pfam" id="PF00106">
    <property type="entry name" value="adh_short"/>
    <property type="match status" value="1"/>
</dbReference>
<accession>A0AA46WAD6</accession>
<evidence type="ECO:0000313" key="6">
    <source>
        <dbReference type="Proteomes" id="UP001163262"/>
    </source>
</evidence>
<dbReference type="PANTHER" id="PTHR43115:SF4">
    <property type="entry name" value="DEHYDROGENASE_REDUCTASE SDR FAMILY MEMBER 11"/>
    <property type="match status" value="1"/>
</dbReference>
<evidence type="ECO:0000259" key="4">
    <source>
        <dbReference type="SMART" id="SM00822"/>
    </source>
</evidence>
<dbReference type="PRINTS" id="PR00081">
    <property type="entry name" value="GDHRDH"/>
</dbReference>
<keyword evidence="2" id="KW-0560">Oxidoreductase</keyword>
<dbReference type="PRINTS" id="PR00080">
    <property type="entry name" value="SDRFAMILY"/>
</dbReference>
<organism evidence="5 6">
    <name type="scientific">Capnocytophaga ochracea</name>
    <dbReference type="NCBI Taxonomy" id="1018"/>
    <lineage>
        <taxon>Bacteria</taxon>
        <taxon>Pseudomonadati</taxon>
        <taxon>Bacteroidota</taxon>
        <taxon>Flavobacteriia</taxon>
        <taxon>Flavobacteriales</taxon>
        <taxon>Flavobacteriaceae</taxon>
        <taxon>Capnocytophaga</taxon>
    </lineage>
</organism>
<protein>
    <submittedName>
        <fullName evidence="5">SDR family oxidoreductase</fullName>
    </submittedName>
</protein>
<evidence type="ECO:0000256" key="3">
    <source>
        <dbReference type="RuleBase" id="RU000363"/>
    </source>
</evidence>
<dbReference type="PANTHER" id="PTHR43115">
    <property type="entry name" value="DEHYDROGENASE/REDUCTASE SDR FAMILY MEMBER 11"/>
    <property type="match status" value="1"/>
</dbReference>
<dbReference type="RefSeq" id="WP_264860220.1">
    <property type="nucleotide sequence ID" value="NZ_CP110230.1"/>
</dbReference>
<dbReference type="InterPro" id="IPR020904">
    <property type="entry name" value="Sc_DH/Rdtase_CS"/>
</dbReference>
<name>A0AA46WAD6_CAPOC</name>
<dbReference type="InterPro" id="IPR036291">
    <property type="entry name" value="NAD(P)-bd_dom_sf"/>
</dbReference>
<evidence type="ECO:0000256" key="1">
    <source>
        <dbReference type="ARBA" id="ARBA00006484"/>
    </source>
</evidence>
<reference evidence="5" key="1">
    <citation type="submission" date="2022-10" db="EMBL/GenBank/DDBJ databases">
        <title>Complete genome sequence of Capnocytophaga ochracea KCOM 2812 isolated from actinomycosis lesion.</title>
        <authorList>
            <person name="Kook J.-K."/>
            <person name="Park S.-N."/>
            <person name="Lim Y.K."/>
        </authorList>
    </citation>
    <scope>NUCLEOTIDE SEQUENCE</scope>
    <source>
        <strain evidence="5">KCOM 28121</strain>
    </source>
</reference>
<dbReference type="GO" id="GO:0016616">
    <property type="term" value="F:oxidoreductase activity, acting on the CH-OH group of donors, NAD or NADP as acceptor"/>
    <property type="evidence" value="ECO:0007669"/>
    <property type="project" value="UniProtKB-ARBA"/>
</dbReference>
<dbReference type="InterPro" id="IPR057326">
    <property type="entry name" value="KR_dom"/>
</dbReference>
<comment type="similarity">
    <text evidence="1 3">Belongs to the short-chain dehydrogenases/reductases (SDR) family.</text>
</comment>
<proteinExistence type="inferred from homology"/>
<sequence length="249" mass="26841">MKENIKDKVVIITGASSGLGEATALYLAQYGAIVVAVARRKDRLESLVKRIGSQGGKALAIVCDVTKREDLERVAQETLKAYGRIDVLVNNAGLMAQAPLEKLKVDEWDKMIDINIKGVLYGIAAVLPTMQKQHSGHIINLSSVAGLKVAAGRGTVYSGTKFAVKAISEGLRVETAKDNIRVTTLYPGAVESELKYGSSDSEASAGIQAFYKEYEIPADSVARAIAYAIEQPEDVAINEITLRPTKQEF</sequence>